<dbReference type="HOGENOM" id="CLU_101141_2_0_11"/>
<keyword evidence="2" id="KW-1185">Reference proteome</keyword>
<name>D1A9X7_THECD</name>
<accession>D1A9X7</accession>
<dbReference type="SUPFAM" id="SSF54637">
    <property type="entry name" value="Thioesterase/thiol ester dehydrase-isomerase"/>
    <property type="match status" value="1"/>
</dbReference>
<dbReference type="RefSeq" id="WP_012851697.1">
    <property type="nucleotide sequence ID" value="NC_013510.1"/>
</dbReference>
<dbReference type="Proteomes" id="UP000001918">
    <property type="component" value="Chromosome"/>
</dbReference>
<dbReference type="InterPro" id="IPR050563">
    <property type="entry name" value="4-hydroxybenzoyl-CoA_TE"/>
</dbReference>
<dbReference type="PANTHER" id="PTHR31793">
    <property type="entry name" value="4-HYDROXYBENZOYL-COA THIOESTERASE FAMILY MEMBER"/>
    <property type="match status" value="1"/>
</dbReference>
<dbReference type="GO" id="GO:0047617">
    <property type="term" value="F:fatty acyl-CoA hydrolase activity"/>
    <property type="evidence" value="ECO:0007669"/>
    <property type="project" value="TreeGrafter"/>
</dbReference>
<reference evidence="1 2" key="1">
    <citation type="journal article" date="2011" name="Stand. Genomic Sci.">
        <title>Complete genome sequence of Thermomonospora curvata type strain (B9).</title>
        <authorList>
            <person name="Chertkov O."/>
            <person name="Sikorski J."/>
            <person name="Nolan M."/>
            <person name="Lapidus A."/>
            <person name="Lucas S."/>
            <person name="Del Rio T.G."/>
            <person name="Tice H."/>
            <person name="Cheng J.F."/>
            <person name="Goodwin L."/>
            <person name="Pitluck S."/>
            <person name="Liolios K."/>
            <person name="Ivanova N."/>
            <person name="Mavromatis K."/>
            <person name="Mikhailova N."/>
            <person name="Ovchinnikova G."/>
            <person name="Pati A."/>
            <person name="Chen A."/>
            <person name="Palaniappan K."/>
            <person name="Djao O.D."/>
            <person name="Land M."/>
            <person name="Hauser L."/>
            <person name="Chang Y.J."/>
            <person name="Jeffries C.D."/>
            <person name="Brettin T."/>
            <person name="Han C."/>
            <person name="Detter J.C."/>
            <person name="Rohde M."/>
            <person name="Goker M."/>
            <person name="Woyke T."/>
            <person name="Bristow J."/>
            <person name="Eisen J.A."/>
            <person name="Markowitz V."/>
            <person name="Hugenholtz P."/>
            <person name="Klenk H.P."/>
            <person name="Kyrpides N.C."/>
        </authorList>
    </citation>
    <scope>NUCLEOTIDE SEQUENCE [LARGE SCALE GENOMIC DNA]</scope>
    <source>
        <strain evidence="2">ATCC 19995 / DSM 43183 / JCM 3096 / KCTC 9072 / NBRC 15933 / NCIMB 10081 / Henssen B9</strain>
    </source>
</reference>
<evidence type="ECO:0000313" key="1">
    <source>
        <dbReference type="EMBL" id="ACY96913.1"/>
    </source>
</evidence>
<dbReference type="Gene3D" id="3.10.129.10">
    <property type="entry name" value="Hotdog Thioesterase"/>
    <property type="match status" value="1"/>
</dbReference>
<dbReference type="STRING" id="471852.Tcur_1330"/>
<dbReference type="eggNOG" id="COG0824">
    <property type="taxonomic scope" value="Bacteria"/>
</dbReference>
<proteinExistence type="predicted"/>
<protein>
    <submittedName>
        <fullName evidence="1">Thioesterase superfamily protein</fullName>
    </submittedName>
</protein>
<evidence type="ECO:0000313" key="2">
    <source>
        <dbReference type="Proteomes" id="UP000001918"/>
    </source>
</evidence>
<dbReference type="InterPro" id="IPR029069">
    <property type="entry name" value="HotDog_dom_sf"/>
</dbReference>
<dbReference type="CDD" id="cd00586">
    <property type="entry name" value="4HBT"/>
    <property type="match status" value="1"/>
</dbReference>
<dbReference type="KEGG" id="tcu:Tcur_1330"/>
<dbReference type="Pfam" id="PF13279">
    <property type="entry name" value="4HBT_2"/>
    <property type="match status" value="1"/>
</dbReference>
<sequence length="143" mass="16759">MDSDIPPAEYRHVYEFEVKFGDIDSMGHVNNVKFLSYLEDARVQMFYGDPVRKGEESLHGLVVARHEIDYRRPMSLTFRPVRVETWVTEIRNASFRLAYHIRDDEQVFATAASVMVAFDPKKGRARRFTPSELEFLKRYLPPS</sequence>
<dbReference type="PANTHER" id="PTHR31793:SF24">
    <property type="entry name" value="LONG-CHAIN ACYL-COA THIOESTERASE FADM"/>
    <property type="match status" value="1"/>
</dbReference>
<gene>
    <name evidence="1" type="ordered locus">Tcur_1330</name>
</gene>
<dbReference type="AlphaFoldDB" id="D1A9X7"/>
<organism evidence="1 2">
    <name type="scientific">Thermomonospora curvata (strain ATCC 19995 / DSM 43183 / JCM 3096 / KCTC 9072 / NBRC 15933 / NCIMB 10081 / Henssen B9)</name>
    <dbReference type="NCBI Taxonomy" id="471852"/>
    <lineage>
        <taxon>Bacteria</taxon>
        <taxon>Bacillati</taxon>
        <taxon>Actinomycetota</taxon>
        <taxon>Actinomycetes</taxon>
        <taxon>Streptosporangiales</taxon>
        <taxon>Thermomonosporaceae</taxon>
        <taxon>Thermomonospora</taxon>
    </lineage>
</organism>
<dbReference type="OrthoDB" id="9799036at2"/>
<dbReference type="EMBL" id="CP001738">
    <property type="protein sequence ID" value="ACY96913.1"/>
    <property type="molecule type" value="Genomic_DNA"/>
</dbReference>